<dbReference type="SUPFAM" id="SSF103473">
    <property type="entry name" value="MFS general substrate transporter"/>
    <property type="match status" value="1"/>
</dbReference>
<dbReference type="GO" id="GO:0022857">
    <property type="term" value="F:transmembrane transporter activity"/>
    <property type="evidence" value="ECO:0007669"/>
    <property type="project" value="InterPro"/>
</dbReference>
<evidence type="ECO:0000256" key="2">
    <source>
        <dbReference type="ARBA" id="ARBA00022448"/>
    </source>
</evidence>
<protein>
    <submittedName>
        <fullName evidence="9">Putative Cephamycin export protein CmcT</fullName>
    </submittedName>
</protein>
<keyword evidence="5 7" id="KW-1133">Transmembrane helix</keyword>
<name>A0A2P2BYK5_9ZZZZ</name>
<feature type="transmembrane region" description="Helical" evidence="7">
    <location>
        <begin position="370"/>
        <end position="394"/>
    </location>
</feature>
<dbReference type="InterPro" id="IPR011701">
    <property type="entry name" value="MFS"/>
</dbReference>
<evidence type="ECO:0000313" key="9">
    <source>
        <dbReference type="EMBL" id="CUR54804.1"/>
    </source>
</evidence>
<feature type="transmembrane region" description="Helical" evidence="7">
    <location>
        <begin position="415"/>
        <end position="437"/>
    </location>
</feature>
<feature type="transmembrane region" description="Helical" evidence="7">
    <location>
        <begin position="20"/>
        <end position="38"/>
    </location>
</feature>
<dbReference type="AlphaFoldDB" id="A0A2P2BYK5"/>
<evidence type="ECO:0000256" key="1">
    <source>
        <dbReference type="ARBA" id="ARBA00004651"/>
    </source>
</evidence>
<accession>A0A2P2BYK5</accession>
<dbReference type="Gene3D" id="1.20.1250.20">
    <property type="entry name" value="MFS general substrate transporter like domains"/>
    <property type="match status" value="1"/>
</dbReference>
<dbReference type="CDD" id="cd17321">
    <property type="entry name" value="MFS_MMR_MDR_like"/>
    <property type="match status" value="1"/>
</dbReference>
<evidence type="ECO:0000256" key="3">
    <source>
        <dbReference type="ARBA" id="ARBA00022475"/>
    </source>
</evidence>
<dbReference type="Gene3D" id="1.20.1720.10">
    <property type="entry name" value="Multidrug resistance protein D"/>
    <property type="match status" value="1"/>
</dbReference>
<dbReference type="EMBL" id="CZKA01000014">
    <property type="protein sequence ID" value="CUR54804.1"/>
    <property type="molecule type" value="Genomic_DNA"/>
</dbReference>
<feature type="transmembrane region" description="Helical" evidence="7">
    <location>
        <begin position="277"/>
        <end position="301"/>
    </location>
</feature>
<evidence type="ECO:0000256" key="4">
    <source>
        <dbReference type="ARBA" id="ARBA00022692"/>
    </source>
</evidence>
<dbReference type="PANTHER" id="PTHR42718">
    <property type="entry name" value="MAJOR FACILITATOR SUPERFAMILY MULTIDRUG TRANSPORTER MFSC"/>
    <property type="match status" value="1"/>
</dbReference>
<keyword evidence="3" id="KW-1003">Cell membrane</keyword>
<evidence type="ECO:0000256" key="7">
    <source>
        <dbReference type="SAM" id="Phobius"/>
    </source>
</evidence>
<gene>
    <name evidence="9" type="ORF">NOCA2210154</name>
</gene>
<feature type="transmembrane region" description="Helical" evidence="7">
    <location>
        <begin position="235"/>
        <end position="257"/>
    </location>
</feature>
<proteinExistence type="predicted"/>
<feature type="transmembrane region" description="Helical" evidence="7">
    <location>
        <begin position="313"/>
        <end position="331"/>
    </location>
</feature>
<feature type="transmembrane region" description="Helical" evidence="7">
    <location>
        <begin position="147"/>
        <end position="171"/>
    </location>
</feature>
<feature type="transmembrane region" description="Helical" evidence="7">
    <location>
        <begin position="177"/>
        <end position="197"/>
    </location>
</feature>
<sequence length="479" mass="47911">MHGHHGPAVEADAHTDTRPWGPMIVALVAQVLVVIDISVVNTAMPTIGHELGLGSSDLQWVVTAYLLLSGGCLLLGGRIADLITRRTVFLTGLTLFTTASLFTGFASGAAELIGGRAAQGAAAALMTPAALSIISTTYAGTQKARGLALWGAIGGLGIAVGVALGGVLTTWASWEAIFWINVPIGVLAIAATFHVVSKDQKGRAGLADFDVPGAFVGVGSLATLMFTLARVESQGWASVQTAVGLGVAAILMVAFVFIEGRATQPLVHPHTWKISSLVSSTTVMLGITGLLMAVVFLTSIFGQTALGYSALESGLAFLPLALTLVVGTHLAAHASAHLPVRTIAAIGLAIVAGGGLLLSRADSTSSYVGGVLPGICLVGLGAGLVFAAVAGTAMNGIPAEHAGMASGFLMTGHEVGAALGVAVLSAVAGTAGSLTAASGVVEAYSRGSMAIAAIAVVFAAVAGVWMPAGKADAAHMHLH</sequence>
<organism evidence="9">
    <name type="scientific">metagenome</name>
    <dbReference type="NCBI Taxonomy" id="256318"/>
    <lineage>
        <taxon>unclassified sequences</taxon>
        <taxon>metagenomes</taxon>
    </lineage>
</organism>
<comment type="subcellular location">
    <subcellularLocation>
        <location evidence="1">Cell membrane</location>
        <topology evidence="1">Multi-pass membrane protein</topology>
    </subcellularLocation>
</comment>
<feature type="transmembrane region" description="Helical" evidence="7">
    <location>
        <begin position="209"/>
        <end position="229"/>
    </location>
</feature>
<feature type="transmembrane region" description="Helical" evidence="7">
    <location>
        <begin position="58"/>
        <end position="76"/>
    </location>
</feature>
<keyword evidence="6 7" id="KW-0472">Membrane</keyword>
<dbReference type="PANTHER" id="PTHR42718:SF46">
    <property type="entry name" value="BLR6921 PROTEIN"/>
    <property type="match status" value="1"/>
</dbReference>
<dbReference type="InterPro" id="IPR020846">
    <property type="entry name" value="MFS_dom"/>
</dbReference>
<reference evidence="9" key="1">
    <citation type="submission" date="2015-08" db="EMBL/GenBank/DDBJ databases">
        <authorList>
            <person name="Babu N.S."/>
            <person name="Beckwith C.J."/>
            <person name="Beseler K.G."/>
            <person name="Brison A."/>
            <person name="Carone J.V."/>
            <person name="Caskin T.P."/>
            <person name="Diamond M."/>
            <person name="Durham M.E."/>
            <person name="Foxe J.M."/>
            <person name="Go M."/>
            <person name="Henderson B.A."/>
            <person name="Jones I.B."/>
            <person name="McGettigan J.A."/>
            <person name="Micheletti S.J."/>
            <person name="Nasrallah M.E."/>
            <person name="Ortiz D."/>
            <person name="Piller C.R."/>
            <person name="Privatt S.R."/>
            <person name="Schneider S.L."/>
            <person name="Sharp S."/>
            <person name="Smith T.C."/>
            <person name="Stanton J.D."/>
            <person name="Ullery H.E."/>
            <person name="Wilson R.J."/>
            <person name="Serrano M.G."/>
            <person name="Buck G."/>
            <person name="Lee V."/>
            <person name="Wang Y."/>
            <person name="Carvalho R."/>
            <person name="Voegtly L."/>
            <person name="Shi R."/>
            <person name="Duckworth R."/>
            <person name="Johnson A."/>
            <person name="Loviza R."/>
            <person name="Walstead R."/>
            <person name="Shah Z."/>
            <person name="Kiflezghi M."/>
            <person name="Wade K."/>
            <person name="Ball S.L."/>
            <person name="Bradley K.W."/>
            <person name="Asai D.J."/>
            <person name="Bowman C.A."/>
            <person name="Russell D.A."/>
            <person name="Pope W.H."/>
            <person name="Jacobs-Sera D."/>
            <person name="Hendrix R.W."/>
            <person name="Hatfull G.F."/>
        </authorList>
    </citation>
    <scope>NUCLEOTIDE SEQUENCE</scope>
</reference>
<feature type="domain" description="Major facilitator superfamily (MFS) profile" evidence="8">
    <location>
        <begin position="22"/>
        <end position="470"/>
    </location>
</feature>
<feature type="transmembrane region" description="Helical" evidence="7">
    <location>
        <begin position="449"/>
        <end position="468"/>
    </location>
</feature>
<feature type="transmembrane region" description="Helical" evidence="7">
    <location>
        <begin position="338"/>
        <end position="358"/>
    </location>
</feature>
<dbReference type="GO" id="GO:0005886">
    <property type="term" value="C:plasma membrane"/>
    <property type="evidence" value="ECO:0007669"/>
    <property type="project" value="UniProtKB-SubCell"/>
</dbReference>
<evidence type="ECO:0000256" key="5">
    <source>
        <dbReference type="ARBA" id="ARBA00022989"/>
    </source>
</evidence>
<evidence type="ECO:0000259" key="8">
    <source>
        <dbReference type="PROSITE" id="PS50850"/>
    </source>
</evidence>
<keyword evidence="4 7" id="KW-0812">Transmembrane</keyword>
<dbReference type="PROSITE" id="PS50850">
    <property type="entry name" value="MFS"/>
    <property type="match status" value="1"/>
</dbReference>
<dbReference type="Pfam" id="PF07690">
    <property type="entry name" value="MFS_1"/>
    <property type="match status" value="1"/>
</dbReference>
<keyword evidence="2" id="KW-0813">Transport</keyword>
<dbReference type="InterPro" id="IPR036259">
    <property type="entry name" value="MFS_trans_sf"/>
</dbReference>
<evidence type="ECO:0000256" key="6">
    <source>
        <dbReference type="ARBA" id="ARBA00023136"/>
    </source>
</evidence>
<feature type="transmembrane region" description="Helical" evidence="7">
    <location>
        <begin position="88"/>
        <end position="109"/>
    </location>
</feature>